<evidence type="ECO:0000256" key="1">
    <source>
        <dbReference type="SAM" id="MobiDB-lite"/>
    </source>
</evidence>
<dbReference type="Pfam" id="PF01609">
    <property type="entry name" value="DDE_Tnp_1"/>
    <property type="match status" value="1"/>
</dbReference>
<evidence type="ECO:0000259" key="2">
    <source>
        <dbReference type="Pfam" id="PF01609"/>
    </source>
</evidence>
<dbReference type="AlphaFoldDB" id="D6AG27"/>
<feature type="region of interest" description="Disordered" evidence="1">
    <location>
        <begin position="1"/>
        <end position="68"/>
    </location>
</feature>
<reference evidence="4" key="2">
    <citation type="submission" date="2008-12" db="EMBL/GenBank/DDBJ databases">
        <title>Annotation of Streptomyces roseosporus strain NRRL 15998.</title>
        <authorList>
            <consortium name="The Broad Institute Genome Sequencing Platform"/>
            <consortium name="Broad Institute Microbial Sequencing Center"/>
            <person name="Fischbach M."/>
            <person name="Ward D."/>
            <person name="Young S."/>
            <person name="Kodira C.D."/>
            <person name="Zeng Q."/>
            <person name="Koehrsen M."/>
            <person name="Godfrey P."/>
            <person name="Alvarado L."/>
            <person name="Berlin A.M."/>
            <person name="Borenstein D."/>
            <person name="Chen Z."/>
            <person name="Engels R."/>
            <person name="Freedman E."/>
            <person name="Gellesch M."/>
            <person name="Goldberg J."/>
            <person name="Griggs A."/>
            <person name="Gujja S."/>
            <person name="Heiman D.I."/>
            <person name="Hepburn T.A."/>
            <person name="Howarth C."/>
            <person name="Jen D."/>
            <person name="Larson L."/>
            <person name="Lewis B."/>
            <person name="Mehta T."/>
            <person name="Park D."/>
            <person name="Pearson M."/>
            <person name="Roberts A."/>
            <person name="Saif S."/>
            <person name="Shea T.D."/>
            <person name="Shenoy N."/>
            <person name="Sisk P."/>
            <person name="Stolte C."/>
            <person name="Sykes S.N."/>
            <person name="Walk T."/>
            <person name="White J."/>
            <person name="Yandava C."/>
            <person name="Straight P."/>
            <person name="Clardy J."/>
            <person name="Hung D."/>
            <person name="Kolter R."/>
            <person name="Mekalanos J."/>
            <person name="Walker S."/>
            <person name="Walsh C.T."/>
            <person name="Wieland B.L.C."/>
            <person name="Ilzarbe M."/>
            <person name="Galagan J."/>
            <person name="Nusbaum C."/>
            <person name="Birren B."/>
        </authorList>
    </citation>
    <scope>NUCLEOTIDE SEQUENCE [LARGE SCALE GENOMIC DNA]</scope>
    <source>
        <strain evidence="4">NRRL 15998</strain>
    </source>
</reference>
<dbReference type="PANTHER" id="PTHR30007:SF1">
    <property type="entry name" value="BLR1914 PROTEIN"/>
    <property type="match status" value="1"/>
</dbReference>
<proteinExistence type="predicted"/>
<dbReference type="GO" id="GO:0006313">
    <property type="term" value="P:DNA transposition"/>
    <property type="evidence" value="ECO:0007669"/>
    <property type="project" value="InterPro"/>
</dbReference>
<reference evidence="4" key="1">
    <citation type="submission" date="2008-10" db="EMBL/GenBank/DDBJ databases">
        <authorList>
            <person name="Molnar K."/>
        </authorList>
    </citation>
    <scope>NUCLEOTIDE SEQUENCE [LARGE SCALE GENOMIC DNA]</scope>
    <source>
        <strain evidence="4">NRRL 15998</strain>
    </source>
</reference>
<feature type="compositionally biased region" description="Basic residues" evidence="1">
    <location>
        <begin position="22"/>
        <end position="40"/>
    </location>
</feature>
<accession>D6AG27</accession>
<evidence type="ECO:0000313" key="3">
    <source>
        <dbReference type="EMBL" id="EFE74859.2"/>
    </source>
</evidence>
<organism evidence="3 4">
    <name type="scientific">Streptomyces filamentosus NRRL 15998</name>
    <dbReference type="NCBI Taxonomy" id="457431"/>
    <lineage>
        <taxon>Bacteria</taxon>
        <taxon>Bacillati</taxon>
        <taxon>Actinomycetota</taxon>
        <taxon>Actinomycetes</taxon>
        <taxon>Kitasatosporales</taxon>
        <taxon>Streptomycetaceae</taxon>
        <taxon>Streptomyces</taxon>
    </lineage>
</organism>
<feature type="region of interest" description="Disordered" evidence="1">
    <location>
        <begin position="149"/>
        <end position="172"/>
    </location>
</feature>
<dbReference type="GO" id="GO:0003677">
    <property type="term" value="F:DNA binding"/>
    <property type="evidence" value="ECO:0007669"/>
    <property type="project" value="InterPro"/>
</dbReference>
<dbReference type="EMBL" id="DS999644">
    <property type="protein sequence ID" value="EFE74859.2"/>
    <property type="molecule type" value="Genomic_DNA"/>
</dbReference>
<protein>
    <submittedName>
        <fullName evidence="3">Transposase</fullName>
    </submittedName>
</protein>
<name>D6AG27_STRFL</name>
<evidence type="ECO:0000313" key="4">
    <source>
        <dbReference type="Proteomes" id="UP000003986"/>
    </source>
</evidence>
<gene>
    <name evidence="3" type="ORF">SSGG_02225</name>
</gene>
<sequence>PAAEVGHRRHVGEGLHRPTGPGRRRRRPRLGRLGRLHRRPSSSARCRGPSKGAPADEPDHHALGRSRGGLTTKIHLAADSRCRPLAFVLTPGQAGDAPAFTQVMARLRVPRPTGRPRTTPEVVLADTAYSSRAIRAHLRRRGVRAVIPQPADQAANRKRRGSHGGRPPAFDRDAYKQRNTVERCINKLKQWRGLATRYDKTATIYQAALHLAGIFIWSAR</sequence>
<feature type="domain" description="Transposase IS4-like" evidence="2">
    <location>
        <begin position="60"/>
        <end position="212"/>
    </location>
</feature>
<dbReference type="GO" id="GO:0004803">
    <property type="term" value="F:transposase activity"/>
    <property type="evidence" value="ECO:0007669"/>
    <property type="project" value="InterPro"/>
</dbReference>
<dbReference type="Proteomes" id="UP000003986">
    <property type="component" value="Unassembled WGS sequence"/>
</dbReference>
<dbReference type="PANTHER" id="PTHR30007">
    <property type="entry name" value="PHP DOMAIN PROTEIN"/>
    <property type="match status" value="1"/>
</dbReference>
<dbReference type="NCBIfam" id="NF033580">
    <property type="entry name" value="transpos_IS5_3"/>
    <property type="match status" value="1"/>
</dbReference>
<dbReference type="InterPro" id="IPR002559">
    <property type="entry name" value="Transposase_11"/>
</dbReference>
<feature type="non-terminal residue" evidence="3">
    <location>
        <position position="1"/>
    </location>
</feature>